<evidence type="ECO:0000313" key="8">
    <source>
        <dbReference type="Proteomes" id="UP000267128"/>
    </source>
</evidence>
<evidence type="ECO:0000256" key="4">
    <source>
        <dbReference type="ARBA" id="ARBA00022970"/>
    </source>
</evidence>
<comment type="caution">
    <text evidence="7">The sequence shown here is derived from an EMBL/GenBank/DDBJ whole genome shotgun (WGS) entry which is preliminary data.</text>
</comment>
<evidence type="ECO:0000256" key="2">
    <source>
        <dbReference type="ARBA" id="ARBA00022448"/>
    </source>
</evidence>
<comment type="similarity">
    <text evidence="1">Belongs to the leucine-binding protein family.</text>
</comment>
<protein>
    <submittedName>
        <fullName evidence="7">Branched-chain amino acid ABC transporter substrate-binding protein</fullName>
    </submittedName>
</protein>
<feature type="signal peptide" evidence="5">
    <location>
        <begin position="1"/>
        <end position="24"/>
    </location>
</feature>
<evidence type="ECO:0000256" key="1">
    <source>
        <dbReference type="ARBA" id="ARBA00010062"/>
    </source>
</evidence>
<dbReference type="Proteomes" id="UP000267128">
    <property type="component" value="Unassembled WGS sequence"/>
</dbReference>
<dbReference type="AlphaFoldDB" id="A0A3N0CEN4"/>
<keyword evidence="4" id="KW-0029">Amino-acid transport</keyword>
<dbReference type="PRINTS" id="PR00337">
    <property type="entry name" value="LEUILEVALBP"/>
</dbReference>
<dbReference type="OrthoDB" id="7337537at2"/>
<evidence type="ECO:0000256" key="5">
    <source>
        <dbReference type="SAM" id="SignalP"/>
    </source>
</evidence>
<dbReference type="PANTHER" id="PTHR47151">
    <property type="entry name" value="LEU/ILE/VAL-BINDING ABC TRANSPORTER SUBUNIT"/>
    <property type="match status" value="1"/>
</dbReference>
<dbReference type="PROSITE" id="PS51257">
    <property type="entry name" value="PROKAR_LIPOPROTEIN"/>
    <property type="match status" value="1"/>
</dbReference>
<evidence type="ECO:0000259" key="6">
    <source>
        <dbReference type="Pfam" id="PF13458"/>
    </source>
</evidence>
<evidence type="ECO:0000313" key="7">
    <source>
        <dbReference type="EMBL" id="RNL61914.1"/>
    </source>
</evidence>
<dbReference type="SUPFAM" id="SSF53822">
    <property type="entry name" value="Periplasmic binding protein-like I"/>
    <property type="match status" value="1"/>
</dbReference>
<gene>
    <name evidence="7" type="ORF">EFK50_08770</name>
</gene>
<name>A0A3N0CEN4_9ACTN</name>
<evidence type="ECO:0000256" key="3">
    <source>
        <dbReference type="ARBA" id="ARBA00022729"/>
    </source>
</evidence>
<keyword evidence="8" id="KW-1185">Reference proteome</keyword>
<dbReference type="InterPro" id="IPR028082">
    <property type="entry name" value="Peripla_BP_I"/>
</dbReference>
<dbReference type="InterPro" id="IPR000709">
    <property type="entry name" value="Leu_Ile_Val-bd"/>
</dbReference>
<organism evidence="7 8">
    <name type="scientific">Nocardioides marmoriginsengisoli</name>
    <dbReference type="NCBI Taxonomy" id="661483"/>
    <lineage>
        <taxon>Bacteria</taxon>
        <taxon>Bacillati</taxon>
        <taxon>Actinomycetota</taxon>
        <taxon>Actinomycetes</taxon>
        <taxon>Propionibacteriales</taxon>
        <taxon>Nocardioidaceae</taxon>
        <taxon>Nocardioides</taxon>
    </lineage>
</organism>
<proteinExistence type="inferred from homology"/>
<dbReference type="CDD" id="cd06342">
    <property type="entry name" value="PBP1_ABC_LIVBP-like"/>
    <property type="match status" value="1"/>
</dbReference>
<dbReference type="GO" id="GO:0006865">
    <property type="term" value="P:amino acid transport"/>
    <property type="evidence" value="ECO:0007669"/>
    <property type="project" value="UniProtKB-KW"/>
</dbReference>
<dbReference type="Pfam" id="PF13458">
    <property type="entry name" value="Peripla_BP_6"/>
    <property type="match status" value="1"/>
</dbReference>
<dbReference type="RefSeq" id="WP_123227208.1">
    <property type="nucleotide sequence ID" value="NZ_RJSE01000007.1"/>
</dbReference>
<feature type="chain" id="PRO_5018016735" evidence="5">
    <location>
        <begin position="25"/>
        <end position="399"/>
    </location>
</feature>
<feature type="domain" description="Leucine-binding protein" evidence="6">
    <location>
        <begin position="38"/>
        <end position="378"/>
    </location>
</feature>
<dbReference type="Gene3D" id="3.40.50.2300">
    <property type="match status" value="2"/>
</dbReference>
<keyword evidence="2" id="KW-0813">Transport</keyword>
<dbReference type="InterPro" id="IPR028081">
    <property type="entry name" value="Leu-bd"/>
</dbReference>
<keyword evidence="3 5" id="KW-0732">Signal</keyword>
<reference evidence="7 8" key="1">
    <citation type="submission" date="2018-11" db="EMBL/GenBank/DDBJ databases">
        <authorList>
            <person name="Li F."/>
        </authorList>
    </citation>
    <scope>NUCLEOTIDE SEQUENCE [LARGE SCALE GENOMIC DNA]</scope>
    <source>
        <strain evidence="7 8">Gsoil 097</strain>
    </source>
</reference>
<accession>A0A3N0CEN4</accession>
<dbReference type="PANTHER" id="PTHR47151:SF2">
    <property type="entry name" value="AMINO ACID BINDING PROTEIN"/>
    <property type="match status" value="1"/>
</dbReference>
<sequence>MNSNRAVRLGALGLAVSTSLLGLAACGSDDAGGGSGAIKVGVLAPMSGSVSADGEDMVRASKLVVEKVNADGGIDGRKIELVVADDACEAQQGTQAAQKLVTDKVVAVVGGFCSSAALPASEVFHRNGDLPFVASVSSNPKLTDAKYPGITRYIGRDDQEAPVTADYVADLLASKKVAIMNDNTEYSRAVAKSLKENIEKKGTVEIVYDDAIQPGQNDYRAALGRVARDGADTLVYTGFYPEFGILAKQWAQLKPGYRLVGGASSIDATVLTAAPDAVTLPDLSIISYPTASLIQNPQADEFRTEYKAKYDADPGQFGIFQHDAMQGLVAALKADPKKLDAKDLIKRLRDVSFEGITGDISFDDQGDRNAFPFLAVRSVDGKFAPAYSYSPDSGWAATN</sequence>
<dbReference type="EMBL" id="RJSE01000007">
    <property type="protein sequence ID" value="RNL61914.1"/>
    <property type="molecule type" value="Genomic_DNA"/>
</dbReference>